<evidence type="ECO:0000256" key="1">
    <source>
        <dbReference type="ARBA" id="ARBA00022964"/>
    </source>
</evidence>
<dbReference type="GO" id="GO:0051213">
    <property type="term" value="F:dioxygenase activity"/>
    <property type="evidence" value="ECO:0007669"/>
    <property type="project" value="UniProtKB-KW"/>
</dbReference>
<organism evidence="4 5">
    <name type="scientific">Bordetella ansorpii</name>
    <dbReference type="NCBI Taxonomy" id="288768"/>
    <lineage>
        <taxon>Bacteria</taxon>
        <taxon>Pseudomonadati</taxon>
        <taxon>Pseudomonadota</taxon>
        <taxon>Betaproteobacteria</taxon>
        <taxon>Burkholderiales</taxon>
        <taxon>Alcaligenaceae</taxon>
        <taxon>Bordetella</taxon>
    </lineage>
</organism>
<gene>
    <name evidence="4" type="ORF">SAMEA1982600_01947</name>
</gene>
<dbReference type="Proteomes" id="UP000077037">
    <property type="component" value="Unassembled WGS sequence"/>
</dbReference>
<evidence type="ECO:0000259" key="3">
    <source>
        <dbReference type="Pfam" id="PF07883"/>
    </source>
</evidence>
<dbReference type="Pfam" id="PF07883">
    <property type="entry name" value="Cupin_2"/>
    <property type="match status" value="1"/>
</dbReference>
<dbReference type="InterPro" id="IPR047183">
    <property type="entry name" value="GDO-like"/>
</dbReference>
<dbReference type="PANTHER" id="PTHR41517:SF1">
    <property type="entry name" value="CUPIN"/>
    <property type="match status" value="1"/>
</dbReference>
<dbReference type="InterPro" id="IPR011051">
    <property type="entry name" value="RmlC_Cupin_sf"/>
</dbReference>
<keyword evidence="1 4" id="KW-0223">Dioxygenase</keyword>
<keyword evidence="2" id="KW-0560">Oxidoreductase</keyword>
<protein>
    <submittedName>
        <fullName evidence="4">Gentisate 1,2-dioxygenase</fullName>
    </submittedName>
</protein>
<proteinExistence type="predicted"/>
<name>A0A157NU72_9BORD</name>
<dbReference type="InterPro" id="IPR013096">
    <property type="entry name" value="Cupin_2"/>
</dbReference>
<accession>A0A157NU72</accession>
<evidence type="ECO:0000256" key="2">
    <source>
        <dbReference type="ARBA" id="ARBA00023002"/>
    </source>
</evidence>
<dbReference type="Gene3D" id="2.60.120.10">
    <property type="entry name" value="Jelly Rolls"/>
    <property type="match status" value="2"/>
</dbReference>
<dbReference type="SUPFAM" id="SSF51182">
    <property type="entry name" value="RmlC-like cupins"/>
    <property type="match status" value="1"/>
</dbReference>
<dbReference type="PANTHER" id="PTHR41517">
    <property type="entry name" value="1,2-DIOXYGENASE PROTEIN-RELATED"/>
    <property type="match status" value="1"/>
</dbReference>
<dbReference type="RefSeq" id="WP_156523039.1">
    <property type="nucleotide sequence ID" value="NZ_FKBS01000014.1"/>
</dbReference>
<feature type="domain" description="Cupin type-2" evidence="3">
    <location>
        <begin position="233"/>
        <end position="299"/>
    </location>
</feature>
<dbReference type="OrthoDB" id="285029at2"/>
<evidence type="ECO:0000313" key="4">
    <source>
        <dbReference type="EMBL" id="SAI24630.1"/>
    </source>
</evidence>
<sequence length="318" mass="33854">MCSGSDAQTTGWGSMAALPPGRAAAPAGCAQARARYFNSANAFNIHLDPVPARIFADPAAAALAADGATGFYPCDQREQLGSPWPATTPFMLARYARIRAGDTLHADFVASGAIWYVIEGSGSVQSGAETMTWSRGDVLYLPAGAASWRACEARAAVLWGVTDEPLLAYHGLRAARPEDGPVHFKANDIDAEIDRIHRTVPDAGTSGLAVVFSSEAMQERRNLMPALTLSMNTLPPGCAQSPHRHNSAALTLIVASEQCKSRVDGQDCPWSDWATLVTPAGAPHSHHNDGARRADFLIVQDGGLYYEARTMGFEFLGE</sequence>
<dbReference type="InterPro" id="IPR014710">
    <property type="entry name" value="RmlC-like_jellyroll"/>
</dbReference>
<dbReference type="AlphaFoldDB" id="A0A157NU72"/>
<dbReference type="EMBL" id="FKBS01000014">
    <property type="protein sequence ID" value="SAI24630.1"/>
    <property type="molecule type" value="Genomic_DNA"/>
</dbReference>
<reference evidence="4 5" key="1">
    <citation type="submission" date="2016-03" db="EMBL/GenBank/DDBJ databases">
        <authorList>
            <consortium name="Pathogen Informatics"/>
        </authorList>
    </citation>
    <scope>NUCLEOTIDE SEQUENCE [LARGE SCALE GENOMIC DNA]</scope>
    <source>
        <strain evidence="4 5">NCTC13364</strain>
    </source>
</reference>
<evidence type="ECO:0000313" key="5">
    <source>
        <dbReference type="Proteomes" id="UP000077037"/>
    </source>
</evidence>